<accession>A0AAW2ET49</accession>
<proteinExistence type="predicted"/>
<feature type="compositionally biased region" description="Basic and acidic residues" evidence="1">
    <location>
        <begin position="184"/>
        <end position="195"/>
    </location>
</feature>
<evidence type="ECO:0000313" key="2">
    <source>
        <dbReference type="EMBL" id="KAL0105195.1"/>
    </source>
</evidence>
<name>A0AAW2ET49_9HYME</name>
<gene>
    <name evidence="2" type="ORF">PUN28_016680</name>
</gene>
<feature type="compositionally biased region" description="Basic and acidic residues" evidence="1">
    <location>
        <begin position="371"/>
        <end position="382"/>
    </location>
</feature>
<dbReference type="Proteomes" id="UP001430953">
    <property type="component" value="Unassembled WGS sequence"/>
</dbReference>
<evidence type="ECO:0000313" key="3">
    <source>
        <dbReference type="Proteomes" id="UP001430953"/>
    </source>
</evidence>
<sequence length="582" mass="62794">MDCCNYIEAYAAGGHFYQQQQQYFCYDNGSVAYAGYDAAPISNAIDINARYNGAIPPTYPTDYVYNPKEARLRKAMREQTRELSRRSILQNAIARTAAIGGENSVVSASMASGFLNQHHHFDCASMPMGPNVSPHQMAEPWFQAAHRLKAAHSPRIGDWYGNVCGNPIERLQAMGTMHQQHQQQQRDHEKPKDQRSQTAECASAFSSSSYSPDIATAEREIRRQESVSEYADFVDAQKWHPYQNSANPHSLPRTPHPSQQMGGVLHPNVQNTNAHGHGPWGQFCHGMLPHVPSATRNAAIRGPRHAVFLRDCGSTRHCAFLEDAPQMNYAPTKLNIDNIRAPYPPSEHQMPRLLGSAVNPVIDSTTTVMNRRDEDDGTKWDPRNTGMPLDEYVPTSTPQESTVAAKEREPQHSSERFETKKKAVAKQPLPGFHQAFGSTEIGKFSRSEFFVNMVGESSSGDVTTDDGDGADGGEDGDVSREHSLSETAEGAATVAAAASAASVAATAATVATAATAATTAAAAAAAAAAVAATTTGRIFDAENNQGTTFAIGARSSIGSVYCGQPATPRWHSPHVGAIGSEI</sequence>
<feature type="compositionally biased region" description="Low complexity" evidence="1">
    <location>
        <begin position="202"/>
        <end position="211"/>
    </location>
</feature>
<feature type="region of interest" description="Disordered" evidence="1">
    <location>
        <begin position="175"/>
        <end position="213"/>
    </location>
</feature>
<feature type="compositionally biased region" description="Acidic residues" evidence="1">
    <location>
        <begin position="463"/>
        <end position="476"/>
    </location>
</feature>
<dbReference type="EMBL" id="JADYXP020000019">
    <property type="protein sequence ID" value="KAL0105195.1"/>
    <property type="molecule type" value="Genomic_DNA"/>
</dbReference>
<reference evidence="2 3" key="1">
    <citation type="submission" date="2023-03" db="EMBL/GenBank/DDBJ databases">
        <title>High recombination rates correlate with genetic variation in Cardiocondyla obscurior ants.</title>
        <authorList>
            <person name="Errbii M."/>
        </authorList>
    </citation>
    <scope>NUCLEOTIDE SEQUENCE [LARGE SCALE GENOMIC DNA]</scope>
    <source>
        <strain evidence="2">Alpha-2009</strain>
        <tissue evidence="2">Whole body</tissue>
    </source>
</reference>
<keyword evidence="3" id="KW-1185">Reference proteome</keyword>
<dbReference type="AlphaFoldDB" id="A0AAW2ET49"/>
<protein>
    <submittedName>
        <fullName evidence="2">Uncharacterized protein</fullName>
    </submittedName>
</protein>
<feature type="region of interest" description="Disordered" evidence="1">
    <location>
        <begin position="456"/>
        <end position="482"/>
    </location>
</feature>
<evidence type="ECO:0000256" key="1">
    <source>
        <dbReference type="SAM" id="MobiDB-lite"/>
    </source>
</evidence>
<feature type="region of interest" description="Disordered" evidence="1">
    <location>
        <begin position="371"/>
        <end position="426"/>
    </location>
</feature>
<feature type="compositionally biased region" description="Basic and acidic residues" evidence="1">
    <location>
        <begin position="405"/>
        <end position="421"/>
    </location>
</feature>
<comment type="caution">
    <text evidence="2">The sequence shown here is derived from an EMBL/GenBank/DDBJ whole genome shotgun (WGS) entry which is preliminary data.</text>
</comment>
<organism evidence="2 3">
    <name type="scientific">Cardiocondyla obscurior</name>
    <dbReference type="NCBI Taxonomy" id="286306"/>
    <lineage>
        <taxon>Eukaryota</taxon>
        <taxon>Metazoa</taxon>
        <taxon>Ecdysozoa</taxon>
        <taxon>Arthropoda</taxon>
        <taxon>Hexapoda</taxon>
        <taxon>Insecta</taxon>
        <taxon>Pterygota</taxon>
        <taxon>Neoptera</taxon>
        <taxon>Endopterygota</taxon>
        <taxon>Hymenoptera</taxon>
        <taxon>Apocrita</taxon>
        <taxon>Aculeata</taxon>
        <taxon>Formicoidea</taxon>
        <taxon>Formicidae</taxon>
        <taxon>Myrmicinae</taxon>
        <taxon>Cardiocondyla</taxon>
    </lineage>
</organism>